<dbReference type="EMBL" id="CAIX01001522">
    <property type="protein sequence ID" value="CCI11679.1"/>
    <property type="molecule type" value="Genomic_DNA"/>
</dbReference>
<dbReference type="Proteomes" id="UP000053237">
    <property type="component" value="Unassembled WGS sequence"/>
</dbReference>
<evidence type="ECO:0000313" key="1">
    <source>
        <dbReference type="EMBL" id="CCI11679.1"/>
    </source>
</evidence>
<name>A0A024FYD0_9STRA</name>
<protein>
    <submittedName>
        <fullName evidence="1">Uncharacterized protein</fullName>
    </submittedName>
</protein>
<dbReference type="InParanoid" id="A0A024FYD0"/>
<gene>
    <name evidence="1" type="ORF">BN9_132970</name>
</gene>
<accession>A0A024FYD0</accession>
<keyword evidence="2" id="KW-1185">Reference proteome</keyword>
<reference evidence="1 2" key="1">
    <citation type="submission" date="2012-05" db="EMBL/GenBank/DDBJ databases">
        <title>Recombination and specialization in a pathogen metapopulation.</title>
        <authorList>
            <person name="Gardiner A."/>
            <person name="Kemen E."/>
            <person name="Schultz-Larsen T."/>
            <person name="MacLean D."/>
            <person name="Van Oosterhout C."/>
            <person name="Jones J.D.G."/>
        </authorList>
    </citation>
    <scope>NUCLEOTIDE SEQUENCE [LARGE SCALE GENOMIC DNA]</scope>
    <source>
        <strain evidence="1 2">Ac Nc2</strain>
    </source>
</reference>
<dbReference type="AlphaFoldDB" id="A0A024FYD0"/>
<evidence type="ECO:0000313" key="2">
    <source>
        <dbReference type="Proteomes" id="UP000053237"/>
    </source>
</evidence>
<sequence>MTTLWIVFQCIHCKAIESGAIWTLSVKFSTVDPLWKQIIGADDSKHPRRLIASCEKLWDTAPDQIVSVDFDSESDKNKPPTGSQKTSIFPSLCITKFTSCLTSSIRKNGNGIRIRTHLST</sequence>
<proteinExistence type="predicted"/>
<comment type="caution">
    <text evidence="1">The sequence shown here is derived from an EMBL/GenBank/DDBJ whole genome shotgun (WGS) entry which is preliminary data.</text>
</comment>
<organism evidence="1 2">
    <name type="scientific">Albugo candida</name>
    <dbReference type="NCBI Taxonomy" id="65357"/>
    <lineage>
        <taxon>Eukaryota</taxon>
        <taxon>Sar</taxon>
        <taxon>Stramenopiles</taxon>
        <taxon>Oomycota</taxon>
        <taxon>Peronosporomycetes</taxon>
        <taxon>Albuginales</taxon>
        <taxon>Albuginaceae</taxon>
        <taxon>Albugo</taxon>
    </lineage>
</organism>